<dbReference type="InterPro" id="IPR011529">
    <property type="entry name" value="Glu_5kinase"/>
</dbReference>
<organism evidence="10 11">
    <name type="scientific">Brooklawnia propionicigenes</name>
    <dbReference type="NCBI Taxonomy" id="3041175"/>
    <lineage>
        <taxon>Bacteria</taxon>
        <taxon>Bacillati</taxon>
        <taxon>Actinomycetota</taxon>
        <taxon>Actinomycetes</taxon>
        <taxon>Propionibacteriales</taxon>
        <taxon>Propionibacteriaceae</taxon>
        <taxon>Brooklawnia</taxon>
    </lineage>
</organism>
<reference evidence="10" key="1">
    <citation type="journal article" date="2024" name="Int. J. Syst. Evol. Microbiol.">
        <title>Brooklawnia propionicigenes sp. nov., a facultatively anaerobic, propionate-producing bacterium isolated from a methanogenic reactor treating waste from cattle farms.</title>
        <authorList>
            <person name="Akita Y."/>
            <person name="Ueki A."/>
            <person name="Tonouchi A."/>
            <person name="Sugawara Y."/>
            <person name="Honma S."/>
            <person name="Kaku N."/>
            <person name="Ueki K."/>
        </authorList>
    </citation>
    <scope>NUCLEOTIDE SEQUENCE</scope>
    <source>
        <strain evidence="10">SH051</strain>
    </source>
</reference>
<dbReference type="HAMAP" id="MF_00456">
    <property type="entry name" value="ProB"/>
    <property type="match status" value="1"/>
</dbReference>
<comment type="catalytic activity">
    <reaction evidence="8">
        <text>L-glutamate + ATP = L-glutamyl 5-phosphate + ADP</text>
        <dbReference type="Rhea" id="RHEA:14877"/>
        <dbReference type="ChEBI" id="CHEBI:29985"/>
        <dbReference type="ChEBI" id="CHEBI:30616"/>
        <dbReference type="ChEBI" id="CHEBI:58274"/>
        <dbReference type="ChEBI" id="CHEBI:456216"/>
        <dbReference type="EC" id="2.7.2.11"/>
    </reaction>
</comment>
<keyword evidence="5 8" id="KW-0547">Nucleotide-binding</keyword>
<evidence type="ECO:0000256" key="6">
    <source>
        <dbReference type="ARBA" id="ARBA00022777"/>
    </source>
</evidence>
<dbReference type="GO" id="GO:0005829">
    <property type="term" value="C:cytosol"/>
    <property type="evidence" value="ECO:0007669"/>
    <property type="project" value="TreeGrafter"/>
</dbReference>
<comment type="similarity">
    <text evidence="8">Belongs to the glutamate 5-kinase family.</text>
</comment>
<dbReference type="InterPro" id="IPR015947">
    <property type="entry name" value="PUA-like_sf"/>
</dbReference>
<dbReference type="PANTHER" id="PTHR43654">
    <property type="entry name" value="GLUTAMATE 5-KINASE"/>
    <property type="match status" value="1"/>
</dbReference>
<keyword evidence="11" id="KW-1185">Reference proteome</keyword>
<dbReference type="CDD" id="cd04242">
    <property type="entry name" value="AAK_G5K_ProB"/>
    <property type="match status" value="1"/>
</dbReference>
<feature type="binding site" evidence="8">
    <location>
        <position position="154"/>
    </location>
    <ligand>
        <name>substrate</name>
    </ligand>
</feature>
<dbReference type="CDD" id="cd21157">
    <property type="entry name" value="PUA_G5K"/>
    <property type="match status" value="1"/>
</dbReference>
<evidence type="ECO:0000313" key="11">
    <source>
        <dbReference type="Proteomes" id="UP001431656"/>
    </source>
</evidence>
<evidence type="ECO:0000256" key="4">
    <source>
        <dbReference type="ARBA" id="ARBA00022679"/>
    </source>
</evidence>
<dbReference type="InterPro" id="IPR036974">
    <property type="entry name" value="PUA_sf"/>
</dbReference>
<dbReference type="SMART" id="SM00359">
    <property type="entry name" value="PUA"/>
    <property type="match status" value="1"/>
</dbReference>
<dbReference type="Gene3D" id="3.40.1160.10">
    <property type="entry name" value="Acetylglutamate kinase-like"/>
    <property type="match status" value="2"/>
</dbReference>
<proteinExistence type="inferred from homology"/>
<keyword evidence="6 8" id="KW-0418">Kinase</keyword>
<dbReference type="AlphaFoldDB" id="A0AAN0K7Q2"/>
<evidence type="ECO:0000256" key="8">
    <source>
        <dbReference type="HAMAP-Rule" id="MF_00456"/>
    </source>
</evidence>
<dbReference type="RefSeq" id="WP_425332715.1">
    <property type="nucleotide sequence ID" value="NZ_AP028056.1"/>
</dbReference>
<feature type="binding site" evidence="8">
    <location>
        <begin position="226"/>
        <end position="232"/>
    </location>
    <ligand>
        <name>ATP</name>
        <dbReference type="ChEBI" id="CHEBI:30616"/>
    </ligand>
</feature>
<feature type="domain" description="PUA" evidence="9">
    <location>
        <begin position="289"/>
        <end position="372"/>
    </location>
</feature>
<sequence length="385" mass="40644">MSPDFDGVLTEEEVRQQVATGRRLVVKVGSSSLSSASRGLAEDRVAALVSALADAHDDGHDIVLISSGAIAAGLAPLQLRRRPRDLAHQQAAAAVGQGLLVQRYTELFRDRGILVGQVLLTVDDVTRQSTYANALRTLGTLLRMGVVPIINENDTVATHEIHFGDNDRLAALVAQLVRADALLLLSDVDSLFTAHPDEPGSLPISFVPDVEALTVDTHRIGSNIGSGGMTTKLQAAQIATGAGIPVVLGRASQVGEILVGEPVGTAFSPIDKRRPRRLLWLAHASMARGALYMDSGAVRAVTQANASLLAAGITKVTGDFVAGDPVDLVTPSGEAVARGLVNFDADQLPAMLGRRSSELAAELGVQYEREIVHRDSLILLNHTID</sequence>
<dbReference type="SUPFAM" id="SSF88697">
    <property type="entry name" value="PUA domain-like"/>
    <property type="match status" value="1"/>
</dbReference>
<feature type="binding site" evidence="8">
    <location>
        <begin position="186"/>
        <end position="187"/>
    </location>
    <ligand>
        <name>ATP</name>
        <dbReference type="ChEBI" id="CHEBI:30616"/>
    </ligand>
</feature>
<dbReference type="Gene3D" id="2.30.130.10">
    <property type="entry name" value="PUA domain"/>
    <property type="match status" value="1"/>
</dbReference>
<protein>
    <recommendedName>
        <fullName evidence="8">Glutamate 5-kinase</fullName>
        <ecNumber evidence="8">2.7.2.11</ecNumber>
    </recommendedName>
    <alternativeName>
        <fullName evidence="8">Gamma-glutamyl kinase</fullName>
        <shortName evidence="8">GK</shortName>
    </alternativeName>
</protein>
<comment type="pathway">
    <text evidence="8">Amino-acid biosynthesis; L-proline biosynthesis; L-glutamate 5-semialdehyde from L-glutamate: step 1/2.</text>
</comment>
<keyword evidence="3 8" id="KW-0641">Proline biosynthesis</keyword>
<dbReference type="Pfam" id="PF01472">
    <property type="entry name" value="PUA"/>
    <property type="match status" value="1"/>
</dbReference>
<evidence type="ECO:0000256" key="1">
    <source>
        <dbReference type="ARBA" id="ARBA00022490"/>
    </source>
</evidence>
<dbReference type="InterPro" id="IPR001048">
    <property type="entry name" value="Asp/Glu/Uridylate_kinase"/>
</dbReference>
<feature type="binding site" evidence="8">
    <location>
        <position position="67"/>
    </location>
    <ligand>
        <name>substrate</name>
    </ligand>
</feature>
<accession>A0AAN0K7Q2</accession>
<evidence type="ECO:0000313" key="10">
    <source>
        <dbReference type="EMBL" id="BEH03190.1"/>
    </source>
</evidence>
<dbReference type="PANTHER" id="PTHR43654:SF1">
    <property type="entry name" value="ISOPENTENYL PHOSPHATE KINASE"/>
    <property type="match status" value="1"/>
</dbReference>
<dbReference type="PROSITE" id="PS50890">
    <property type="entry name" value="PUA"/>
    <property type="match status" value="1"/>
</dbReference>
<evidence type="ECO:0000256" key="2">
    <source>
        <dbReference type="ARBA" id="ARBA00022605"/>
    </source>
</evidence>
<comment type="subcellular location">
    <subcellularLocation>
        <location evidence="8">Cytoplasm</location>
    </subcellularLocation>
</comment>
<dbReference type="PIRSF" id="PIRSF000729">
    <property type="entry name" value="GK"/>
    <property type="match status" value="1"/>
</dbReference>
<evidence type="ECO:0000256" key="5">
    <source>
        <dbReference type="ARBA" id="ARBA00022741"/>
    </source>
</evidence>
<dbReference type="InterPro" id="IPR001057">
    <property type="entry name" value="Glu/AcGlu_kinase"/>
</dbReference>
<dbReference type="InterPro" id="IPR036393">
    <property type="entry name" value="AceGlu_kinase-like_sf"/>
</dbReference>
<gene>
    <name evidence="8 10" type="primary">proB</name>
    <name evidence="10" type="ORF">brsh051_24710</name>
</gene>
<dbReference type="PRINTS" id="PR00474">
    <property type="entry name" value="GLU5KINASE"/>
</dbReference>
<name>A0AAN0K7Q2_9ACTN</name>
<dbReference type="FunFam" id="3.40.1160.10:FF:000018">
    <property type="entry name" value="Glutamate 5-kinase"/>
    <property type="match status" value="1"/>
</dbReference>
<dbReference type="InterPro" id="IPR041739">
    <property type="entry name" value="G5K_ProB"/>
</dbReference>
<dbReference type="KEGG" id="broo:brsh051_24710"/>
<feature type="binding site" evidence="8">
    <location>
        <position position="166"/>
    </location>
    <ligand>
        <name>substrate</name>
    </ligand>
</feature>
<keyword evidence="2 8" id="KW-0028">Amino-acid biosynthesis</keyword>
<dbReference type="SUPFAM" id="SSF53633">
    <property type="entry name" value="Carbamate kinase-like"/>
    <property type="match status" value="1"/>
</dbReference>
<dbReference type="InterPro" id="IPR005715">
    <property type="entry name" value="Glu_5kinase/COase_Synthase"/>
</dbReference>
<dbReference type="InterPro" id="IPR002478">
    <property type="entry name" value="PUA"/>
</dbReference>
<dbReference type="InterPro" id="IPR019797">
    <property type="entry name" value="Glutamate_5-kinase_CS"/>
</dbReference>
<dbReference type="EMBL" id="AP028056">
    <property type="protein sequence ID" value="BEH03190.1"/>
    <property type="molecule type" value="Genomic_DNA"/>
</dbReference>
<dbReference type="GO" id="GO:0055129">
    <property type="term" value="P:L-proline biosynthetic process"/>
    <property type="evidence" value="ECO:0007669"/>
    <property type="project" value="UniProtKB-UniRule"/>
</dbReference>
<dbReference type="NCBIfam" id="TIGR01027">
    <property type="entry name" value="proB"/>
    <property type="match status" value="1"/>
</dbReference>
<dbReference type="GO" id="GO:0004349">
    <property type="term" value="F:glutamate 5-kinase activity"/>
    <property type="evidence" value="ECO:0007669"/>
    <property type="project" value="UniProtKB-UniRule"/>
</dbReference>
<dbReference type="GO" id="GO:0005524">
    <property type="term" value="F:ATP binding"/>
    <property type="evidence" value="ECO:0007669"/>
    <property type="project" value="UniProtKB-KW"/>
</dbReference>
<feature type="binding site" evidence="8">
    <location>
        <position position="27"/>
    </location>
    <ligand>
        <name>ATP</name>
        <dbReference type="ChEBI" id="CHEBI:30616"/>
    </ligand>
</feature>
<evidence type="ECO:0000256" key="3">
    <source>
        <dbReference type="ARBA" id="ARBA00022650"/>
    </source>
</evidence>
<keyword evidence="1 8" id="KW-0963">Cytoplasm</keyword>
<dbReference type="PROSITE" id="PS00902">
    <property type="entry name" value="GLUTAMATE_5_KINASE"/>
    <property type="match status" value="1"/>
</dbReference>
<dbReference type="Pfam" id="PF00696">
    <property type="entry name" value="AA_kinase"/>
    <property type="match status" value="1"/>
</dbReference>
<keyword evidence="4 8" id="KW-0808">Transferase</keyword>
<evidence type="ECO:0000256" key="7">
    <source>
        <dbReference type="ARBA" id="ARBA00022840"/>
    </source>
</evidence>
<dbReference type="GO" id="GO:0003723">
    <property type="term" value="F:RNA binding"/>
    <property type="evidence" value="ECO:0007669"/>
    <property type="project" value="InterPro"/>
</dbReference>
<dbReference type="EC" id="2.7.2.11" evidence="8"/>
<dbReference type="Proteomes" id="UP001431656">
    <property type="component" value="Chromosome"/>
</dbReference>
<keyword evidence="7 8" id="KW-0067">ATP-binding</keyword>
<evidence type="ECO:0000259" key="9">
    <source>
        <dbReference type="SMART" id="SM00359"/>
    </source>
</evidence>
<comment type="function">
    <text evidence="8">Catalyzes the transfer of a phosphate group to glutamate to form L-glutamate 5-phosphate.</text>
</comment>